<name>A0A7C3QVL9_9BACT</name>
<comment type="caution">
    <text evidence="2">The sequence shown here is derived from an EMBL/GenBank/DDBJ whole genome shotgun (WGS) entry which is preliminary data.</text>
</comment>
<reference evidence="2" key="1">
    <citation type="journal article" date="2020" name="mSystems">
        <title>Genome- and Community-Level Interaction Insights into Carbon Utilization and Element Cycling Functions of Hydrothermarchaeota in Hydrothermal Sediment.</title>
        <authorList>
            <person name="Zhou Z."/>
            <person name="Liu Y."/>
            <person name="Xu W."/>
            <person name="Pan J."/>
            <person name="Luo Z.H."/>
            <person name="Li M."/>
        </authorList>
    </citation>
    <scope>NUCLEOTIDE SEQUENCE [LARGE SCALE GENOMIC DNA]</scope>
    <source>
        <strain evidence="2">SpSt-902</strain>
    </source>
</reference>
<dbReference type="EMBL" id="DTMM01000155">
    <property type="protein sequence ID" value="HFT93749.1"/>
    <property type="molecule type" value="Genomic_DNA"/>
</dbReference>
<proteinExistence type="predicted"/>
<evidence type="ECO:0000313" key="2">
    <source>
        <dbReference type="EMBL" id="HFT93749.1"/>
    </source>
</evidence>
<feature type="compositionally biased region" description="Polar residues" evidence="1">
    <location>
        <begin position="55"/>
        <end position="70"/>
    </location>
</feature>
<dbReference type="AlphaFoldDB" id="A0A7C3QVL9"/>
<accession>A0A7C3QVL9</accession>
<feature type="region of interest" description="Disordered" evidence="1">
    <location>
        <begin position="33"/>
        <end position="70"/>
    </location>
</feature>
<sequence>MSLKILLRHSFLDCIVLFAFFWMYPPTVHAMDPSPAPSMSASSSSAVAGPSESSQETVTGSPPLQANDGGNTLVYLDPDRGIVRSVHIEEAWVENAFYIHSVNQDNLSSGHEWDLSGELDFAFNSWLGGEFDFPVFLLTYPLGQGMSSFGPITLGLRAVAIQGGSDVSRLAGILSFEVEGTWWPTPQAQSFPGVGNELTPEVLWAFRYHRVYFQGITGYEMPVSEGAVADYFFRTSIGRTWENIWATQVQFDFNSALLTTSGQTMRGFSLIPEVAYFPFGDKLLGEIGEGISVYGPSGIQPTTYALVEYEFGGY</sequence>
<organism evidence="2">
    <name type="scientific">Leptospirillum ferriphilum</name>
    <dbReference type="NCBI Taxonomy" id="178606"/>
    <lineage>
        <taxon>Bacteria</taxon>
        <taxon>Pseudomonadati</taxon>
        <taxon>Nitrospirota</taxon>
        <taxon>Nitrospiria</taxon>
        <taxon>Nitrospirales</taxon>
        <taxon>Nitrospiraceae</taxon>
        <taxon>Leptospirillum</taxon>
    </lineage>
</organism>
<protein>
    <submittedName>
        <fullName evidence="2">Uncharacterized protein</fullName>
    </submittedName>
</protein>
<feature type="compositionally biased region" description="Low complexity" evidence="1">
    <location>
        <begin position="37"/>
        <end position="54"/>
    </location>
</feature>
<gene>
    <name evidence="2" type="ORF">ENX03_07430</name>
</gene>
<evidence type="ECO:0000256" key="1">
    <source>
        <dbReference type="SAM" id="MobiDB-lite"/>
    </source>
</evidence>